<evidence type="ECO:0000313" key="2">
    <source>
        <dbReference type="Ensembl" id="ENSSSUP00005031244.1"/>
    </source>
</evidence>
<dbReference type="SMART" id="SM01373">
    <property type="entry name" value="MAGE"/>
    <property type="match status" value="1"/>
</dbReference>
<dbReference type="FunFam" id="1.10.10.1210:FF:000001">
    <property type="entry name" value="melanoma-associated antigen D1"/>
    <property type="match status" value="1"/>
</dbReference>
<accession>A0A673V2X8</accession>
<organism evidence="2 3">
    <name type="scientific">Suricata suricatta</name>
    <name type="common">Meerkat</name>
    <dbReference type="NCBI Taxonomy" id="37032"/>
    <lineage>
        <taxon>Eukaryota</taxon>
        <taxon>Metazoa</taxon>
        <taxon>Chordata</taxon>
        <taxon>Craniata</taxon>
        <taxon>Vertebrata</taxon>
        <taxon>Euteleostomi</taxon>
        <taxon>Mammalia</taxon>
        <taxon>Eutheria</taxon>
        <taxon>Laurasiatheria</taxon>
        <taxon>Carnivora</taxon>
        <taxon>Feliformia</taxon>
        <taxon>Herpestidae</taxon>
        <taxon>Suricata</taxon>
    </lineage>
</organism>
<feature type="domain" description="MAGE" evidence="1">
    <location>
        <begin position="1"/>
        <end position="106"/>
    </location>
</feature>
<dbReference type="GO" id="GO:0000122">
    <property type="term" value="P:negative regulation of transcription by RNA polymerase II"/>
    <property type="evidence" value="ECO:0007669"/>
    <property type="project" value="TreeGrafter"/>
</dbReference>
<dbReference type="GO" id="GO:0005634">
    <property type="term" value="C:nucleus"/>
    <property type="evidence" value="ECO:0007669"/>
    <property type="project" value="TreeGrafter"/>
</dbReference>
<evidence type="ECO:0000259" key="1">
    <source>
        <dbReference type="PROSITE" id="PS50838"/>
    </source>
</evidence>
<dbReference type="PANTHER" id="PTHR11736">
    <property type="entry name" value="MELANOMA-ASSOCIATED ANTIGEN MAGE ANTIGEN"/>
    <property type="match status" value="1"/>
</dbReference>
<sequence>MVILSVIFMNGNKASEAVIWEVLHKLELRPGYDWALSLLAVHVVRWQERMVPGLYLEYKRVPNSRLPQYEFFWGLRSYHEASKMKVLKFAVQKKDPKDWPAQYWQAVEMEAQAATVAEAEAEARAEIRAQMGLREEAVAGPWNWDDMDINCLTREELSDDAQPWNRFSFEIEARPRKMQMPAPTLTSAKELAPGPPSAIRAEKEQLATVRGYISGAAASWHTWLMTRKTLSCMSYWDFVKSLVPSALEAEVR</sequence>
<dbReference type="InterPro" id="IPR037445">
    <property type="entry name" value="MAGE"/>
</dbReference>
<dbReference type="PROSITE" id="PS50838">
    <property type="entry name" value="MAGE"/>
    <property type="match status" value="1"/>
</dbReference>
<dbReference type="Pfam" id="PF01454">
    <property type="entry name" value="MAGE"/>
    <property type="match status" value="1"/>
</dbReference>
<dbReference type="Proteomes" id="UP000472268">
    <property type="component" value="Unplaced"/>
</dbReference>
<reference evidence="2" key="1">
    <citation type="submission" date="2025-08" db="UniProtKB">
        <authorList>
            <consortium name="Ensembl"/>
        </authorList>
    </citation>
    <scope>IDENTIFICATION</scope>
</reference>
<dbReference type="Gene3D" id="1.10.10.1210">
    <property type="entry name" value="MAGE homology domain, winged helix WH2 motif"/>
    <property type="match status" value="1"/>
</dbReference>
<dbReference type="Ensembl" id="ENSSSUT00005035647.1">
    <property type="protein sequence ID" value="ENSSSUP00005031244.1"/>
    <property type="gene ID" value="ENSSSUG00005020075.1"/>
</dbReference>
<dbReference type="PANTHER" id="PTHR11736:SF83">
    <property type="entry name" value="TROPHININ"/>
    <property type="match status" value="1"/>
</dbReference>
<dbReference type="AlphaFoldDB" id="A0A673V2X8"/>
<name>A0A673V2X8_SURSU</name>
<protein>
    <recommendedName>
        <fullName evidence="1">MAGE domain-containing protein</fullName>
    </recommendedName>
</protein>
<reference evidence="2" key="2">
    <citation type="submission" date="2025-09" db="UniProtKB">
        <authorList>
            <consortium name="Ensembl"/>
        </authorList>
    </citation>
    <scope>IDENTIFICATION</scope>
</reference>
<evidence type="ECO:0000313" key="3">
    <source>
        <dbReference type="Proteomes" id="UP000472268"/>
    </source>
</evidence>
<dbReference type="InterPro" id="IPR002190">
    <property type="entry name" value="MHD_dom"/>
</dbReference>
<proteinExistence type="predicted"/>
<dbReference type="InterPro" id="IPR041899">
    <property type="entry name" value="MAGE_WH2"/>
</dbReference>
<keyword evidence="3" id="KW-1185">Reference proteome</keyword>